<dbReference type="PROSITE" id="PS51294">
    <property type="entry name" value="HTH_MYB"/>
    <property type="match status" value="2"/>
</dbReference>
<organism evidence="4">
    <name type="scientific">Ostreococcus tauri</name>
    <name type="common">Marine green alga</name>
    <dbReference type="NCBI Taxonomy" id="70448"/>
    <lineage>
        <taxon>Eukaryota</taxon>
        <taxon>Viridiplantae</taxon>
        <taxon>Chlorophyta</taxon>
        <taxon>Mamiellophyceae</taxon>
        <taxon>Mamiellales</taxon>
        <taxon>Bathycoccaceae</taxon>
        <taxon>Ostreococcus</taxon>
    </lineage>
</organism>
<dbReference type="PANTHER" id="PTHR45614:SF82">
    <property type="entry name" value="OS01G0977300 PROTEIN"/>
    <property type="match status" value="1"/>
</dbReference>
<dbReference type="Pfam" id="PF00249">
    <property type="entry name" value="Myb_DNA-binding"/>
    <property type="match status" value="2"/>
</dbReference>
<dbReference type="InterPro" id="IPR017930">
    <property type="entry name" value="Myb_dom"/>
</dbReference>
<dbReference type="InterPro" id="IPR009057">
    <property type="entry name" value="Homeodomain-like_sf"/>
</dbReference>
<feature type="region of interest" description="Disordered" evidence="1">
    <location>
        <begin position="156"/>
        <end position="262"/>
    </location>
</feature>
<dbReference type="InterPro" id="IPR050560">
    <property type="entry name" value="MYB_TF"/>
</dbReference>
<feature type="compositionally biased region" description="Low complexity" evidence="1">
    <location>
        <begin position="168"/>
        <end position="185"/>
    </location>
</feature>
<accession>A0A1Y5IDH0</accession>
<sequence length="434" mass="47465">MRAGARETRDAVRAWRNAQYCLFILFGFSAVRRRARHRAGDGDKRLETDHFFSLDSQEDEMLREQIERLGGPGNWTAIAEALPGRSSKSCRLRWCNQLNPNVKRGPFTPEEDNTILMQHAIHGNKWAVISRYMPGRTDNQVKNRFNSTLRRLIASQKKEGGGATSMQSGSGSAPASPRGKAPSRPQSRLGDANAPMTPSRSKRERSLSPGETVDQAGGSPKRSRSGAEASKLSERRSGDRSSGDSRLDNVRKAGESSATERQGLDNLIQASLMELKRLKDIKGEIHEWGAMPYGAVRDCGTPEPVRSEPDDGVVPTLQKPQPKRGGFSVSAASDMYDWRSHSPALSATFLAGLKRVDSLASLNEDEKAPSRPVSAMGAHMMTASNMLESDGWYARMLDNLGKRKGDNTEVTSKSVAVVNTESFVKPVQIGAEAA</sequence>
<gene>
    <name evidence="4" type="ORF">BE221DRAFT_75228</name>
</gene>
<dbReference type="PANTHER" id="PTHR45614">
    <property type="entry name" value="MYB PROTEIN-RELATED"/>
    <property type="match status" value="1"/>
</dbReference>
<feature type="compositionally biased region" description="Basic and acidic residues" evidence="1">
    <location>
        <begin position="231"/>
        <end position="254"/>
    </location>
</feature>
<proteinExistence type="predicted"/>
<name>A0A1Y5IDH0_OSTTA</name>
<feature type="domain" description="Myb-like" evidence="2">
    <location>
        <begin position="57"/>
        <end position="98"/>
    </location>
</feature>
<evidence type="ECO:0000313" key="4">
    <source>
        <dbReference type="EMBL" id="OUS46123.1"/>
    </source>
</evidence>
<protein>
    <submittedName>
        <fullName evidence="4">MYBY1 protein</fullName>
    </submittedName>
</protein>
<dbReference type="AlphaFoldDB" id="A0A1Y5IDH0"/>
<dbReference type="EMBL" id="KZ155784">
    <property type="protein sequence ID" value="OUS46123.1"/>
    <property type="molecule type" value="Genomic_DNA"/>
</dbReference>
<dbReference type="GO" id="GO:0000978">
    <property type="term" value="F:RNA polymerase II cis-regulatory region sequence-specific DNA binding"/>
    <property type="evidence" value="ECO:0007669"/>
    <property type="project" value="TreeGrafter"/>
</dbReference>
<feature type="domain" description="HTH myb-type" evidence="3">
    <location>
        <begin position="99"/>
        <end position="153"/>
    </location>
</feature>
<dbReference type="Proteomes" id="UP000195557">
    <property type="component" value="Unassembled WGS sequence"/>
</dbReference>
<evidence type="ECO:0000259" key="3">
    <source>
        <dbReference type="PROSITE" id="PS51294"/>
    </source>
</evidence>
<feature type="region of interest" description="Disordered" evidence="1">
    <location>
        <begin position="304"/>
        <end position="327"/>
    </location>
</feature>
<dbReference type="GO" id="GO:0005634">
    <property type="term" value="C:nucleus"/>
    <property type="evidence" value="ECO:0007669"/>
    <property type="project" value="TreeGrafter"/>
</dbReference>
<reference evidence="4" key="1">
    <citation type="submission" date="2017-04" db="EMBL/GenBank/DDBJ databases">
        <title>Population genomics of picophytoplankton unveils novel chromosome hypervariability.</title>
        <authorList>
            <consortium name="DOE Joint Genome Institute"/>
            <person name="Blanc-Mathieu R."/>
            <person name="Krasovec M."/>
            <person name="Hebrard M."/>
            <person name="Yau S."/>
            <person name="Desgranges E."/>
            <person name="Martin J."/>
            <person name="Schackwitz W."/>
            <person name="Kuo A."/>
            <person name="Salin G."/>
            <person name="Donnadieu C."/>
            <person name="Desdevises Y."/>
            <person name="Sanchez-Ferandin S."/>
            <person name="Moreau H."/>
            <person name="Rivals E."/>
            <person name="Grigoriev I.V."/>
            <person name="Grimsley N."/>
            <person name="Eyre-Walker A."/>
            <person name="Piganeau G."/>
        </authorList>
    </citation>
    <scope>NUCLEOTIDE SEQUENCE [LARGE SCALE GENOMIC DNA]</scope>
    <source>
        <strain evidence="4">RCC 1115</strain>
    </source>
</reference>
<dbReference type="PROSITE" id="PS50090">
    <property type="entry name" value="MYB_LIKE"/>
    <property type="match status" value="2"/>
</dbReference>
<dbReference type="InterPro" id="IPR001005">
    <property type="entry name" value="SANT/Myb"/>
</dbReference>
<dbReference type="Gene3D" id="1.10.10.60">
    <property type="entry name" value="Homeodomain-like"/>
    <property type="match status" value="2"/>
</dbReference>
<dbReference type="GO" id="GO:0000981">
    <property type="term" value="F:DNA-binding transcription factor activity, RNA polymerase II-specific"/>
    <property type="evidence" value="ECO:0007669"/>
    <property type="project" value="TreeGrafter"/>
</dbReference>
<dbReference type="SMART" id="SM00717">
    <property type="entry name" value="SANT"/>
    <property type="match status" value="2"/>
</dbReference>
<evidence type="ECO:0000259" key="2">
    <source>
        <dbReference type="PROSITE" id="PS50090"/>
    </source>
</evidence>
<feature type="domain" description="HTH myb-type" evidence="3">
    <location>
        <begin position="57"/>
        <end position="98"/>
    </location>
</feature>
<dbReference type="CDD" id="cd00167">
    <property type="entry name" value="SANT"/>
    <property type="match status" value="2"/>
</dbReference>
<dbReference type="eggNOG" id="KOG0048">
    <property type="taxonomic scope" value="Eukaryota"/>
</dbReference>
<dbReference type="SUPFAM" id="SSF46689">
    <property type="entry name" value="Homeodomain-like"/>
    <property type="match status" value="1"/>
</dbReference>
<feature type="domain" description="Myb-like" evidence="2">
    <location>
        <begin position="99"/>
        <end position="149"/>
    </location>
</feature>
<evidence type="ECO:0000256" key="1">
    <source>
        <dbReference type="SAM" id="MobiDB-lite"/>
    </source>
</evidence>